<dbReference type="PANTHER" id="PTHR12358:SF31">
    <property type="entry name" value="ACYLGLYCEROL KINASE, MITOCHONDRIAL"/>
    <property type="match status" value="1"/>
</dbReference>
<evidence type="ECO:0000313" key="3">
    <source>
        <dbReference type="Proteomes" id="UP000626109"/>
    </source>
</evidence>
<sequence length="249" mass="26295">VFTTRAGHARETVQQVDPSSCDGIVIVSGDGLVHEVFNGLSSRRDAGEAMRIPIGHIPGGSGNGLAKSVLHACGEGFGVLDAAFIIGKGGQQPLDLMTVSQPNQPLRTSFLSLAGGVIADIDLGSESLRSFGNLRFTLYAVVCVAWPRPLKGQLVYWPAEAPDTPSPSARPDLEGPLPEGPWVTVEDDFTAFWAMNTAWASSDSHIAPGQALDSGSWSLVLLRNAGRVPLTQFLLAIDDGSHVGQEKVE</sequence>
<gene>
    <name evidence="2" type="ORF">PGLA2088_LOCUS43337</name>
</gene>
<comment type="caution">
    <text evidence="2">The sequence shown here is derived from an EMBL/GenBank/DDBJ whole genome shotgun (WGS) entry which is preliminary data.</text>
</comment>
<dbReference type="AlphaFoldDB" id="A0A813LBW6"/>
<name>A0A813LBW6_POLGL</name>
<reference evidence="2" key="1">
    <citation type="submission" date="2021-02" db="EMBL/GenBank/DDBJ databases">
        <authorList>
            <person name="Dougan E. K."/>
            <person name="Rhodes N."/>
            <person name="Thang M."/>
            <person name="Chan C."/>
        </authorList>
    </citation>
    <scope>NUCLEOTIDE SEQUENCE</scope>
</reference>
<dbReference type="GO" id="GO:0016773">
    <property type="term" value="F:phosphotransferase activity, alcohol group as acceptor"/>
    <property type="evidence" value="ECO:0007669"/>
    <property type="project" value="UniProtKB-ARBA"/>
</dbReference>
<accession>A0A813LBW6</accession>
<dbReference type="GO" id="GO:0001727">
    <property type="term" value="F:lipid kinase activity"/>
    <property type="evidence" value="ECO:0007669"/>
    <property type="project" value="UniProtKB-ARBA"/>
</dbReference>
<dbReference type="GO" id="GO:0005737">
    <property type="term" value="C:cytoplasm"/>
    <property type="evidence" value="ECO:0007669"/>
    <property type="project" value="TreeGrafter"/>
</dbReference>
<feature type="non-terminal residue" evidence="2">
    <location>
        <position position="249"/>
    </location>
</feature>
<dbReference type="InterPro" id="IPR017438">
    <property type="entry name" value="ATP-NAD_kinase_N"/>
</dbReference>
<dbReference type="Pfam" id="PF00781">
    <property type="entry name" value="DAGK_cat"/>
    <property type="match status" value="1"/>
</dbReference>
<dbReference type="GO" id="GO:0046512">
    <property type="term" value="P:sphingosine biosynthetic process"/>
    <property type="evidence" value="ECO:0007669"/>
    <property type="project" value="TreeGrafter"/>
</dbReference>
<dbReference type="PROSITE" id="PS50146">
    <property type="entry name" value="DAGK"/>
    <property type="match status" value="1"/>
</dbReference>
<feature type="domain" description="DAGKc" evidence="1">
    <location>
        <begin position="1"/>
        <end position="103"/>
    </location>
</feature>
<dbReference type="PANTHER" id="PTHR12358">
    <property type="entry name" value="SPHINGOSINE KINASE"/>
    <property type="match status" value="1"/>
</dbReference>
<dbReference type="InterPro" id="IPR050187">
    <property type="entry name" value="Lipid_Phosphate_FormReg"/>
</dbReference>
<evidence type="ECO:0000259" key="1">
    <source>
        <dbReference type="PROSITE" id="PS50146"/>
    </source>
</evidence>
<dbReference type="Proteomes" id="UP000626109">
    <property type="component" value="Unassembled WGS sequence"/>
</dbReference>
<dbReference type="InterPro" id="IPR001206">
    <property type="entry name" value="Diacylglycerol_kinase_cat_dom"/>
</dbReference>
<dbReference type="InterPro" id="IPR016064">
    <property type="entry name" value="NAD/diacylglycerol_kinase_sf"/>
</dbReference>
<evidence type="ECO:0000313" key="2">
    <source>
        <dbReference type="EMBL" id="CAE8723751.1"/>
    </source>
</evidence>
<organism evidence="2 3">
    <name type="scientific">Polarella glacialis</name>
    <name type="common">Dinoflagellate</name>
    <dbReference type="NCBI Taxonomy" id="89957"/>
    <lineage>
        <taxon>Eukaryota</taxon>
        <taxon>Sar</taxon>
        <taxon>Alveolata</taxon>
        <taxon>Dinophyceae</taxon>
        <taxon>Suessiales</taxon>
        <taxon>Suessiaceae</taxon>
        <taxon>Polarella</taxon>
    </lineage>
</organism>
<feature type="non-terminal residue" evidence="2">
    <location>
        <position position="1"/>
    </location>
</feature>
<dbReference type="Gene3D" id="3.40.50.10330">
    <property type="entry name" value="Probable inorganic polyphosphate/atp-NAD kinase, domain 1"/>
    <property type="match status" value="1"/>
</dbReference>
<dbReference type="Gene3D" id="2.60.200.40">
    <property type="match status" value="1"/>
</dbReference>
<dbReference type="GO" id="GO:0016020">
    <property type="term" value="C:membrane"/>
    <property type="evidence" value="ECO:0007669"/>
    <property type="project" value="TreeGrafter"/>
</dbReference>
<proteinExistence type="predicted"/>
<dbReference type="SUPFAM" id="SSF111331">
    <property type="entry name" value="NAD kinase/diacylglycerol kinase-like"/>
    <property type="match status" value="1"/>
</dbReference>
<protein>
    <recommendedName>
        <fullName evidence="1">DAGKc domain-containing protein</fullName>
    </recommendedName>
</protein>
<dbReference type="EMBL" id="CAJNNW010034740">
    <property type="protein sequence ID" value="CAE8723751.1"/>
    <property type="molecule type" value="Genomic_DNA"/>
</dbReference>